<feature type="signal peptide" evidence="1">
    <location>
        <begin position="1"/>
        <end position="24"/>
    </location>
</feature>
<dbReference type="InterPro" id="IPR013078">
    <property type="entry name" value="His_Pase_superF_clade-1"/>
</dbReference>
<dbReference type="SMART" id="SM00855">
    <property type="entry name" value="PGAM"/>
    <property type="match status" value="1"/>
</dbReference>
<dbReference type="InterPro" id="IPR029033">
    <property type="entry name" value="His_PPase_superfam"/>
</dbReference>
<sequence length="180" mass="18716">MSRLRSSAALMRATILLGAILALAACAGTPGAQAEAADGTVFVVVRHGEKADAGHDPALSEAGLARADRLAGLLANAPLVAVYSTDLRRTRQTVGPTAIAHGLEVRVYEPREPAADLVARLRAEHGTGTVLVAGHSNTVPDIVAALCACEVAAMPETEFDRFSTVRIGADGRPRLEVGRY</sequence>
<name>A0ABT6MVJ4_9GAMM</name>
<evidence type="ECO:0000256" key="1">
    <source>
        <dbReference type="SAM" id="SignalP"/>
    </source>
</evidence>
<feature type="chain" id="PRO_5047531339" evidence="1">
    <location>
        <begin position="25"/>
        <end position="180"/>
    </location>
</feature>
<organism evidence="2 3">
    <name type="scientific">Luteimonas composti</name>
    <dbReference type="NCBI Taxonomy" id="398257"/>
    <lineage>
        <taxon>Bacteria</taxon>
        <taxon>Pseudomonadati</taxon>
        <taxon>Pseudomonadota</taxon>
        <taxon>Gammaproteobacteria</taxon>
        <taxon>Lysobacterales</taxon>
        <taxon>Lysobacteraceae</taxon>
        <taxon>Luteimonas</taxon>
    </lineage>
</organism>
<proteinExistence type="predicted"/>
<dbReference type="RefSeq" id="WP_280943900.1">
    <property type="nucleotide sequence ID" value="NZ_JARYGX010000032.1"/>
</dbReference>
<dbReference type="Proteomes" id="UP001160550">
    <property type="component" value="Unassembled WGS sequence"/>
</dbReference>
<dbReference type="EC" id="5.4.-.-" evidence="2"/>
<reference evidence="2" key="1">
    <citation type="journal article" date="2007" name="Int. J. Syst. Evol. Microbiol.">
        <title>Luteimonas composti sp. nov., a moderately thermophilic bacterium isolated from food waste.</title>
        <authorList>
            <person name="Young C.C."/>
            <person name="Kampfer P."/>
            <person name="Chen W.M."/>
            <person name="Yen W.S."/>
            <person name="Arun A.B."/>
            <person name="Lai W.A."/>
            <person name="Shen F.T."/>
            <person name="Rekha P.D."/>
            <person name="Lin K.Y."/>
            <person name="Chou J.H."/>
        </authorList>
    </citation>
    <scope>NUCLEOTIDE SEQUENCE</scope>
    <source>
        <strain evidence="2">CC-YY355</strain>
    </source>
</reference>
<dbReference type="PROSITE" id="PS51257">
    <property type="entry name" value="PROKAR_LIPOPROTEIN"/>
    <property type="match status" value="1"/>
</dbReference>
<dbReference type="SUPFAM" id="SSF53254">
    <property type="entry name" value="Phosphoglycerate mutase-like"/>
    <property type="match status" value="1"/>
</dbReference>
<dbReference type="GO" id="GO:0016853">
    <property type="term" value="F:isomerase activity"/>
    <property type="evidence" value="ECO:0007669"/>
    <property type="project" value="UniProtKB-KW"/>
</dbReference>
<dbReference type="Gene3D" id="3.40.50.1240">
    <property type="entry name" value="Phosphoglycerate mutase-like"/>
    <property type="match status" value="1"/>
</dbReference>
<keyword evidence="3" id="KW-1185">Reference proteome</keyword>
<accession>A0ABT6MVJ4</accession>
<gene>
    <name evidence="2" type="ORF">QF205_16600</name>
</gene>
<evidence type="ECO:0000313" key="2">
    <source>
        <dbReference type="EMBL" id="MDH7454671.1"/>
    </source>
</evidence>
<keyword evidence="2" id="KW-0413">Isomerase</keyword>
<keyword evidence="1" id="KW-0732">Signal</keyword>
<dbReference type="Pfam" id="PF00300">
    <property type="entry name" value="His_Phos_1"/>
    <property type="match status" value="1"/>
</dbReference>
<evidence type="ECO:0000313" key="3">
    <source>
        <dbReference type="Proteomes" id="UP001160550"/>
    </source>
</evidence>
<comment type="caution">
    <text evidence="2">The sequence shown here is derived from an EMBL/GenBank/DDBJ whole genome shotgun (WGS) entry which is preliminary data.</text>
</comment>
<dbReference type="CDD" id="cd07067">
    <property type="entry name" value="HP_PGM_like"/>
    <property type="match status" value="1"/>
</dbReference>
<dbReference type="EMBL" id="JARYGX010000032">
    <property type="protein sequence ID" value="MDH7454671.1"/>
    <property type="molecule type" value="Genomic_DNA"/>
</dbReference>
<reference evidence="2" key="2">
    <citation type="submission" date="2023-04" db="EMBL/GenBank/DDBJ databases">
        <authorList>
            <person name="Sun J.-Q."/>
        </authorList>
    </citation>
    <scope>NUCLEOTIDE SEQUENCE</scope>
    <source>
        <strain evidence="2">CC-YY355</strain>
    </source>
</reference>
<protein>
    <submittedName>
        <fullName evidence="2">Phosphoglycerate mutase family protein</fullName>
        <ecNumber evidence="2">5.4.-.-</ecNumber>
    </submittedName>
</protein>